<dbReference type="RefSeq" id="WP_009193472.1">
    <property type="nucleotide sequence ID" value="NZ_AODQ01000001.1"/>
</dbReference>
<accession>M7NC38</accession>
<evidence type="ECO:0000256" key="1">
    <source>
        <dbReference type="SAM" id="SignalP"/>
    </source>
</evidence>
<dbReference type="AlphaFoldDB" id="M7NC38"/>
<gene>
    <name evidence="2" type="ORF">ADICEAN_00058</name>
</gene>
<sequence>MKKILHLSLLLLIAQGAQAGKAPGFFVRPEGDTVWVEFQVHATRKKASFVKNQEALIYFDQLGKKHFLMPAQATVACVAFGRDTIEMHAFPNTVGIQPLSLDDDGYQFFSLEEKGKVKLFSFVDPSKAYAGGGAVGGVAVALVHTPTSYFLQYENQSLHRVKPLSFRVDMADFFREHTELADRIYRGDYSIGQLSKIVQEFNAYRAQDSYEAHDQSLEGF</sequence>
<dbReference type="EMBL" id="AODQ01000001">
    <property type="protein sequence ID" value="EMR04787.1"/>
    <property type="molecule type" value="Genomic_DNA"/>
</dbReference>
<comment type="caution">
    <text evidence="2">The sequence shown here is derived from an EMBL/GenBank/DDBJ whole genome shotgun (WGS) entry which is preliminary data.</text>
</comment>
<keyword evidence="1" id="KW-0732">Signal</keyword>
<evidence type="ECO:0000313" key="2">
    <source>
        <dbReference type="EMBL" id="EMR04787.1"/>
    </source>
</evidence>
<keyword evidence="3" id="KW-1185">Reference proteome</keyword>
<protein>
    <submittedName>
        <fullName evidence="2">Uncharacterized protein</fullName>
    </submittedName>
</protein>
<feature type="chain" id="PRO_5004082250" evidence="1">
    <location>
        <begin position="20"/>
        <end position="220"/>
    </location>
</feature>
<proteinExistence type="predicted"/>
<feature type="signal peptide" evidence="1">
    <location>
        <begin position="1"/>
        <end position="19"/>
    </location>
</feature>
<dbReference type="Proteomes" id="UP000011910">
    <property type="component" value="Unassembled WGS sequence"/>
</dbReference>
<evidence type="ECO:0000313" key="3">
    <source>
        <dbReference type="Proteomes" id="UP000011910"/>
    </source>
</evidence>
<name>M7NC38_9BACT</name>
<reference evidence="2 3" key="1">
    <citation type="journal article" date="2013" name="Genome Announc.">
        <title>Draft Genome Sequence of Cesiribacter andamanensis Strain AMV16T, Isolated from a Soil Sample from a Mud Volcano in the Andaman Islands, India.</title>
        <authorList>
            <person name="Shivaji S."/>
            <person name="Ara S."/>
            <person name="Begum Z."/>
            <person name="Srinivas T.N."/>
            <person name="Singh A."/>
            <person name="Kumar Pinnaka A."/>
        </authorList>
    </citation>
    <scope>NUCLEOTIDE SEQUENCE [LARGE SCALE GENOMIC DNA]</scope>
    <source>
        <strain evidence="2 3">AMV16</strain>
    </source>
</reference>
<dbReference type="eggNOG" id="ENOG5030YF4">
    <property type="taxonomic scope" value="Bacteria"/>
</dbReference>
<dbReference type="STRING" id="1279009.ADICEAN_00058"/>
<organism evidence="2 3">
    <name type="scientific">Cesiribacter andamanensis AMV16</name>
    <dbReference type="NCBI Taxonomy" id="1279009"/>
    <lineage>
        <taxon>Bacteria</taxon>
        <taxon>Pseudomonadati</taxon>
        <taxon>Bacteroidota</taxon>
        <taxon>Cytophagia</taxon>
        <taxon>Cytophagales</taxon>
        <taxon>Cesiribacteraceae</taxon>
        <taxon>Cesiribacter</taxon>
    </lineage>
</organism>